<keyword evidence="2" id="KW-1185">Reference proteome</keyword>
<dbReference type="AlphaFoldDB" id="A0AA36BAX7"/>
<accession>A0AA36BAX7</accession>
<reference evidence="1" key="1">
    <citation type="submission" date="2023-08" db="EMBL/GenBank/DDBJ databases">
        <authorList>
            <person name="Alioto T."/>
            <person name="Alioto T."/>
            <person name="Gomez Garrido J."/>
        </authorList>
    </citation>
    <scope>NUCLEOTIDE SEQUENCE</scope>
</reference>
<protein>
    <submittedName>
        <fullName evidence="1">Uncharacterized protein</fullName>
    </submittedName>
</protein>
<organism evidence="1 2">
    <name type="scientific">Octopus vulgaris</name>
    <name type="common">Common octopus</name>
    <dbReference type="NCBI Taxonomy" id="6645"/>
    <lineage>
        <taxon>Eukaryota</taxon>
        <taxon>Metazoa</taxon>
        <taxon>Spiralia</taxon>
        <taxon>Lophotrochozoa</taxon>
        <taxon>Mollusca</taxon>
        <taxon>Cephalopoda</taxon>
        <taxon>Coleoidea</taxon>
        <taxon>Octopodiformes</taxon>
        <taxon>Octopoda</taxon>
        <taxon>Incirrata</taxon>
        <taxon>Octopodidae</taxon>
        <taxon>Octopus</taxon>
    </lineage>
</organism>
<evidence type="ECO:0000313" key="2">
    <source>
        <dbReference type="Proteomes" id="UP001162480"/>
    </source>
</evidence>
<proteinExistence type="predicted"/>
<dbReference type="EMBL" id="OX597825">
    <property type="protein sequence ID" value="CAI9731080.1"/>
    <property type="molecule type" value="Genomic_DNA"/>
</dbReference>
<gene>
    <name evidence="1" type="ORF">OCTVUL_1B010970</name>
</gene>
<sequence length="78" mass="9101">MDYVSIDKIVAGRFVDMHVMSGEGMPDHFLVQDTTDDILSDIFRKIFSEIIFVFSFKRYSVKFDNHSIFSDVLFLDIV</sequence>
<name>A0AA36BAX7_OCTVU</name>
<evidence type="ECO:0000313" key="1">
    <source>
        <dbReference type="EMBL" id="CAI9731080.1"/>
    </source>
</evidence>
<dbReference type="Proteomes" id="UP001162480">
    <property type="component" value="Chromosome 12"/>
</dbReference>